<feature type="region of interest" description="Disordered" evidence="1">
    <location>
        <begin position="78"/>
        <end position="101"/>
    </location>
</feature>
<organism evidence="2 3">
    <name type="scientific">[Empedobacter] haloabium</name>
    <dbReference type="NCBI Taxonomy" id="592317"/>
    <lineage>
        <taxon>Bacteria</taxon>
        <taxon>Pseudomonadati</taxon>
        <taxon>Pseudomonadota</taxon>
        <taxon>Betaproteobacteria</taxon>
        <taxon>Burkholderiales</taxon>
        <taxon>Oxalobacteraceae</taxon>
        <taxon>Telluria group</taxon>
        <taxon>Telluria group incertae sedis</taxon>
    </lineage>
</organism>
<proteinExistence type="predicted"/>
<reference evidence="2 3" key="1">
    <citation type="journal article" date="2019" name="Int. J. Syst. Evol. Microbiol.">
        <title>The Draft Whole-Genome Sequence of the Antibiotic Producer Empedobacter haloabium ATCC 31962 Provides Indications for Its Taxonomic Reclassification.</title>
        <authorList>
            <person name="Miess H."/>
            <person name="Arlt P."/>
            <person name="Apel A.K."/>
            <person name="Weber T."/>
            <person name="Nieselt K."/>
            <person name="Hanssen F."/>
            <person name="Czemmel S."/>
            <person name="Nahnsen S."/>
            <person name="Gross H."/>
        </authorList>
    </citation>
    <scope>NUCLEOTIDE SEQUENCE [LARGE SCALE GENOMIC DNA]</scope>
    <source>
        <strain evidence="2 3">ATCC 31962</strain>
    </source>
</reference>
<sequence>MLGLPDLLEGRAREFPVALEFDARAELARRVGCQLDDDLDKCFLAAIAGTRNPPGKFVDDCRARYCVVTAGAANKALSRSSMAASSSSKHDERNAAFRLTR</sequence>
<accession>A0ABZ1UME4</accession>
<evidence type="ECO:0000313" key="2">
    <source>
        <dbReference type="EMBL" id="WUR13881.1"/>
    </source>
</evidence>
<feature type="compositionally biased region" description="Low complexity" evidence="1">
    <location>
        <begin position="78"/>
        <end position="87"/>
    </location>
</feature>
<dbReference type="EMBL" id="CP136508">
    <property type="protein sequence ID" value="WUR13881.1"/>
    <property type="molecule type" value="Genomic_DNA"/>
</dbReference>
<dbReference type="Proteomes" id="UP000321323">
    <property type="component" value="Chromosome"/>
</dbReference>
<keyword evidence="3" id="KW-1185">Reference proteome</keyword>
<gene>
    <name evidence="2" type="ORF">E7V67_001885</name>
</gene>
<evidence type="ECO:0000256" key="1">
    <source>
        <dbReference type="SAM" id="MobiDB-lite"/>
    </source>
</evidence>
<name>A0ABZ1UME4_9BURK</name>
<protein>
    <submittedName>
        <fullName evidence="2">Uncharacterized protein</fullName>
    </submittedName>
</protein>
<evidence type="ECO:0000313" key="3">
    <source>
        <dbReference type="Proteomes" id="UP000321323"/>
    </source>
</evidence>